<dbReference type="InterPro" id="IPR003660">
    <property type="entry name" value="HAMP_dom"/>
</dbReference>
<dbReference type="Pfam" id="PF02518">
    <property type="entry name" value="HATPase_c"/>
    <property type="match status" value="1"/>
</dbReference>
<evidence type="ECO:0000256" key="7">
    <source>
        <dbReference type="ARBA" id="ARBA00023012"/>
    </source>
</evidence>
<feature type="transmembrane region" description="Helical" evidence="8">
    <location>
        <begin position="260"/>
        <end position="279"/>
    </location>
</feature>
<reference evidence="11 12" key="2">
    <citation type="submission" date="2017-10" db="EMBL/GenBank/DDBJ databases">
        <authorList>
            <person name="Banno H."/>
            <person name="Chua N.-H."/>
        </authorList>
    </citation>
    <scope>NUCLEOTIDE SEQUENCE [LARGE SCALE GENOMIC DNA]</scope>
    <source>
        <strain evidence="11 12">JK626</strain>
    </source>
</reference>
<proteinExistence type="predicted"/>
<evidence type="ECO:0000256" key="8">
    <source>
        <dbReference type="SAM" id="Phobius"/>
    </source>
</evidence>
<dbReference type="InterPro" id="IPR010559">
    <property type="entry name" value="Sig_transdc_His_kin_internal"/>
</dbReference>
<protein>
    <recommendedName>
        <fullName evidence="3">histidine kinase</fullName>
        <ecNumber evidence="3">2.7.13.3</ecNumber>
    </recommendedName>
</protein>
<evidence type="ECO:0000256" key="3">
    <source>
        <dbReference type="ARBA" id="ARBA00012438"/>
    </source>
</evidence>
<dbReference type="SUPFAM" id="SSF55874">
    <property type="entry name" value="ATPase domain of HSP90 chaperone/DNA topoisomerase II/histidine kinase"/>
    <property type="match status" value="1"/>
</dbReference>
<accession>A0A2G3DXM5</accession>
<comment type="catalytic activity">
    <reaction evidence="1">
        <text>ATP + protein L-histidine = ADP + protein N-phospho-L-histidine.</text>
        <dbReference type="EC" id="2.7.13.3"/>
    </reaction>
</comment>
<dbReference type="SMART" id="SM00387">
    <property type="entry name" value="HATPase_c"/>
    <property type="match status" value="1"/>
</dbReference>
<dbReference type="PROSITE" id="PS50885">
    <property type="entry name" value="HAMP"/>
    <property type="match status" value="1"/>
</dbReference>
<dbReference type="PANTHER" id="PTHR34220:SF7">
    <property type="entry name" value="SENSOR HISTIDINE KINASE YPDA"/>
    <property type="match status" value="1"/>
</dbReference>
<comment type="caution">
    <text evidence="11">The sequence shown here is derived from an EMBL/GenBank/DDBJ whole genome shotgun (WGS) entry which is preliminary data.</text>
</comment>
<dbReference type="InterPro" id="IPR005467">
    <property type="entry name" value="His_kinase_dom"/>
</dbReference>
<dbReference type="EC" id="2.7.13.3" evidence="3"/>
<evidence type="ECO:0000259" key="10">
    <source>
        <dbReference type="PROSITE" id="PS50885"/>
    </source>
</evidence>
<evidence type="ECO:0000256" key="2">
    <source>
        <dbReference type="ARBA" id="ARBA00004370"/>
    </source>
</evidence>
<evidence type="ECO:0000256" key="6">
    <source>
        <dbReference type="ARBA" id="ARBA00022777"/>
    </source>
</evidence>
<reference evidence="11 12" key="1">
    <citation type="submission" date="2017-10" db="EMBL/GenBank/DDBJ databases">
        <title>Resolving the taxonomy of Roseburia spp., Eubacterium rectale and Agathobacter spp. through phylogenomic analysis.</title>
        <authorList>
            <person name="Sheridan P.O."/>
            <person name="Walker A.W."/>
            <person name="Duncan S.H."/>
            <person name="Scott K.P."/>
            <person name="Toole P.W.O."/>
            <person name="Luis P."/>
            <person name="Flint H.J."/>
        </authorList>
    </citation>
    <scope>NUCLEOTIDE SEQUENCE [LARGE SCALE GENOMIC DNA]</scope>
    <source>
        <strain evidence="11 12">JK626</strain>
    </source>
</reference>
<dbReference type="InterPro" id="IPR003594">
    <property type="entry name" value="HATPase_dom"/>
</dbReference>
<keyword evidence="6" id="KW-0418">Kinase</keyword>
<gene>
    <name evidence="11" type="ORF">CSX01_03880</name>
</gene>
<dbReference type="PANTHER" id="PTHR34220">
    <property type="entry name" value="SENSOR HISTIDINE KINASE YPDA"/>
    <property type="match status" value="1"/>
</dbReference>
<dbReference type="InterPro" id="IPR036890">
    <property type="entry name" value="HATPase_C_sf"/>
</dbReference>
<dbReference type="SUPFAM" id="SSF158472">
    <property type="entry name" value="HAMP domain-like"/>
    <property type="match status" value="1"/>
</dbReference>
<organism evidence="11 12">
    <name type="scientific">Pseudobutyrivibrio ruminis</name>
    <dbReference type="NCBI Taxonomy" id="46206"/>
    <lineage>
        <taxon>Bacteria</taxon>
        <taxon>Bacillati</taxon>
        <taxon>Bacillota</taxon>
        <taxon>Clostridia</taxon>
        <taxon>Lachnospirales</taxon>
        <taxon>Lachnospiraceae</taxon>
        <taxon>Pseudobutyrivibrio</taxon>
    </lineage>
</organism>
<dbReference type="SMART" id="SM00304">
    <property type="entry name" value="HAMP"/>
    <property type="match status" value="1"/>
</dbReference>
<keyword evidence="8" id="KW-0812">Transmembrane</keyword>
<dbReference type="Proteomes" id="UP000225889">
    <property type="component" value="Unassembled WGS sequence"/>
</dbReference>
<sequence>MAGEIKSFQENIRKTFIWYSLTPVIVIVITAFIIFIAAWGISLRESTRDDNEGITKRIENVMNDYYSMVDDVSAVMVDSDSNNKKDAIFSAMYEATSDYDELGEMVILDGANNQIFSSSDGTYPFLTKRGMTNWGVWKLAKNNPNQTRTILFEGKLFVVRSVYENDKLQYGIFYIVPPEVIRNQFKGEDKTVFITDNLGWVYLYNNKVLMDDLGRVEPQLENTYGYTTIDGHIFYSYRNDSDMGISVYTISDIHRSIRTVETILVIIIVIFIGIILISYRNADNSSKEYTRDVKKIEQAFESVQQGDLDVSLDIDSSKEFQTIGRDFNQMLEGLKEEIAQNQELAENAAFSQVKQLESQFNPHFLFNTLDNIRFMAKIDAKAADKMIVSLSGLLRYSIRETRDEVTVREDLHNLQLYLNILQIRFNKRFSYSIDVSEEIYDCLIPKLVIQPLIENAIKYGFEGRETLDVKIRGTQHQDNIVFVCEDDGVGMDESLLAELKQQLEGEKNESSHLGLYNIHRRIQLMYKGDYGLNIESVKDRGTTVRVTIPKHR</sequence>
<keyword evidence="7" id="KW-0902">Two-component regulatory system</keyword>
<name>A0A2G3DXM5_9FIRM</name>
<dbReference type="GO" id="GO:0016020">
    <property type="term" value="C:membrane"/>
    <property type="evidence" value="ECO:0007669"/>
    <property type="project" value="UniProtKB-SubCell"/>
</dbReference>
<dbReference type="CDD" id="cd06225">
    <property type="entry name" value="HAMP"/>
    <property type="match status" value="1"/>
</dbReference>
<evidence type="ECO:0000313" key="12">
    <source>
        <dbReference type="Proteomes" id="UP000225889"/>
    </source>
</evidence>
<feature type="transmembrane region" description="Helical" evidence="8">
    <location>
        <begin position="16"/>
        <end position="41"/>
    </location>
</feature>
<evidence type="ECO:0000259" key="9">
    <source>
        <dbReference type="PROSITE" id="PS50109"/>
    </source>
</evidence>
<dbReference type="InterPro" id="IPR050640">
    <property type="entry name" value="Bact_2-comp_sensor_kinase"/>
</dbReference>
<dbReference type="Gene3D" id="3.30.565.10">
    <property type="entry name" value="Histidine kinase-like ATPase, C-terminal domain"/>
    <property type="match status" value="1"/>
</dbReference>
<dbReference type="RefSeq" id="WP_099391509.1">
    <property type="nucleotide sequence ID" value="NZ_PDYF01000008.1"/>
</dbReference>
<evidence type="ECO:0000256" key="5">
    <source>
        <dbReference type="ARBA" id="ARBA00022679"/>
    </source>
</evidence>
<dbReference type="Gene3D" id="6.10.340.10">
    <property type="match status" value="1"/>
</dbReference>
<dbReference type="Pfam" id="PF06580">
    <property type="entry name" value="His_kinase"/>
    <property type="match status" value="1"/>
</dbReference>
<keyword evidence="8" id="KW-1133">Transmembrane helix</keyword>
<evidence type="ECO:0000256" key="1">
    <source>
        <dbReference type="ARBA" id="ARBA00000085"/>
    </source>
</evidence>
<dbReference type="PROSITE" id="PS50109">
    <property type="entry name" value="HIS_KIN"/>
    <property type="match status" value="1"/>
</dbReference>
<evidence type="ECO:0000313" key="11">
    <source>
        <dbReference type="EMBL" id="PHU35754.1"/>
    </source>
</evidence>
<dbReference type="Pfam" id="PF00672">
    <property type="entry name" value="HAMP"/>
    <property type="match status" value="1"/>
</dbReference>
<keyword evidence="4" id="KW-0597">Phosphoprotein</keyword>
<dbReference type="EMBL" id="PDYF01000008">
    <property type="protein sequence ID" value="PHU35754.1"/>
    <property type="molecule type" value="Genomic_DNA"/>
</dbReference>
<evidence type="ECO:0000256" key="4">
    <source>
        <dbReference type="ARBA" id="ARBA00022553"/>
    </source>
</evidence>
<feature type="domain" description="HAMP" evidence="10">
    <location>
        <begin position="287"/>
        <end position="339"/>
    </location>
</feature>
<keyword evidence="5" id="KW-0808">Transferase</keyword>
<keyword evidence="8" id="KW-0472">Membrane</keyword>
<feature type="domain" description="Histidine kinase" evidence="9">
    <location>
        <begin position="448"/>
        <end position="552"/>
    </location>
</feature>
<dbReference type="GO" id="GO:0000155">
    <property type="term" value="F:phosphorelay sensor kinase activity"/>
    <property type="evidence" value="ECO:0007669"/>
    <property type="project" value="InterPro"/>
</dbReference>
<comment type="subcellular location">
    <subcellularLocation>
        <location evidence="2">Membrane</location>
    </subcellularLocation>
</comment>
<dbReference type="AlphaFoldDB" id="A0A2G3DXM5"/>